<dbReference type="SUPFAM" id="SSF75217">
    <property type="entry name" value="alpha/beta knot"/>
    <property type="match status" value="1"/>
</dbReference>
<gene>
    <name evidence="3" type="ORF">ACHAXA_009455</name>
</gene>
<evidence type="ECO:0000313" key="3">
    <source>
        <dbReference type="EMBL" id="KAL3810042.1"/>
    </source>
</evidence>
<dbReference type="CDD" id="cd18084">
    <property type="entry name" value="RsmE-like"/>
    <property type="match status" value="1"/>
</dbReference>
<proteinExistence type="predicted"/>
<feature type="compositionally biased region" description="Pro residues" evidence="1">
    <location>
        <begin position="212"/>
        <end position="232"/>
    </location>
</feature>
<feature type="domain" description="Ribosomal RNA small subunit methyltransferase E methyltransferase" evidence="2">
    <location>
        <begin position="415"/>
        <end position="515"/>
    </location>
</feature>
<protein>
    <recommendedName>
        <fullName evidence="2">Ribosomal RNA small subunit methyltransferase E methyltransferase domain-containing protein</fullName>
    </recommendedName>
</protein>
<dbReference type="Proteomes" id="UP001530377">
    <property type="component" value="Unassembled WGS sequence"/>
</dbReference>
<feature type="region of interest" description="Disordered" evidence="1">
    <location>
        <begin position="176"/>
        <end position="238"/>
    </location>
</feature>
<dbReference type="InterPro" id="IPR029028">
    <property type="entry name" value="Alpha/beta_knot_MTases"/>
</dbReference>
<evidence type="ECO:0000313" key="4">
    <source>
        <dbReference type="Proteomes" id="UP001530377"/>
    </source>
</evidence>
<evidence type="ECO:0000256" key="1">
    <source>
        <dbReference type="SAM" id="MobiDB-lite"/>
    </source>
</evidence>
<organism evidence="3 4">
    <name type="scientific">Cyclostephanos tholiformis</name>
    <dbReference type="NCBI Taxonomy" id="382380"/>
    <lineage>
        <taxon>Eukaryota</taxon>
        <taxon>Sar</taxon>
        <taxon>Stramenopiles</taxon>
        <taxon>Ochrophyta</taxon>
        <taxon>Bacillariophyta</taxon>
        <taxon>Coscinodiscophyceae</taxon>
        <taxon>Thalassiosirophycidae</taxon>
        <taxon>Stephanodiscales</taxon>
        <taxon>Stephanodiscaceae</taxon>
        <taxon>Cyclostephanos</taxon>
    </lineage>
</organism>
<feature type="region of interest" description="Disordered" evidence="1">
    <location>
        <begin position="273"/>
        <end position="311"/>
    </location>
</feature>
<dbReference type="Gene3D" id="3.40.1280.10">
    <property type="match status" value="1"/>
</dbReference>
<accession>A0ABD3RAJ6</accession>
<dbReference type="InterPro" id="IPR046886">
    <property type="entry name" value="RsmE_MTase_dom"/>
</dbReference>
<feature type="compositionally biased region" description="Basic and acidic residues" evidence="1">
    <location>
        <begin position="540"/>
        <end position="551"/>
    </location>
</feature>
<feature type="region of interest" description="Disordered" evidence="1">
    <location>
        <begin position="522"/>
        <end position="551"/>
    </location>
</feature>
<dbReference type="InterPro" id="IPR029026">
    <property type="entry name" value="tRNA_m1G_MTases_N"/>
</dbReference>
<feature type="compositionally biased region" description="Low complexity" evidence="1">
    <location>
        <begin position="40"/>
        <end position="50"/>
    </location>
</feature>
<dbReference type="EMBL" id="JALLPB020000356">
    <property type="protein sequence ID" value="KAL3810042.1"/>
    <property type="molecule type" value="Genomic_DNA"/>
</dbReference>
<dbReference type="AlphaFoldDB" id="A0ABD3RAJ6"/>
<feature type="region of interest" description="Disordered" evidence="1">
    <location>
        <begin position="40"/>
        <end position="59"/>
    </location>
</feature>
<name>A0ABD3RAJ6_9STRA</name>
<evidence type="ECO:0000259" key="2">
    <source>
        <dbReference type="Pfam" id="PF04452"/>
    </source>
</evidence>
<reference evidence="3 4" key="1">
    <citation type="submission" date="2024-10" db="EMBL/GenBank/DDBJ databases">
        <title>Updated reference genomes for cyclostephanoid diatoms.</title>
        <authorList>
            <person name="Roberts W.R."/>
            <person name="Alverson A.J."/>
        </authorList>
    </citation>
    <scope>NUCLEOTIDE SEQUENCE [LARGE SCALE GENOMIC DNA]</scope>
    <source>
        <strain evidence="3 4">AJA228-03</strain>
    </source>
</reference>
<feature type="compositionally biased region" description="Gly residues" evidence="1">
    <location>
        <begin position="193"/>
        <end position="204"/>
    </location>
</feature>
<feature type="compositionally biased region" description="Acidic residues" evidence="1">
    <location>
        <begin position="277"/>
        <end position="295"/>
    </location>
</feature>
<comment type="caution">
    <text evidence="3">The sequence shown here is derived from an EMBL/GenBank/DDBJ whole genome shotgun (WGS) entry which is preliminary data.</text>
</comment>
<keyword evidence="4" id="KW-1185">Reference proteome</keyword>
<dbReference type="Pfam" id="PF04452">
    <property type="entry name" value="Methyltrans_RNA"/>
    <property type="match status" value="2"/>
</dbReference>
<feature type="domain" description="Ribosomal RNA small subunit methyltransferase E methyltransferase" evidence="2">
    <location>
        <begin position="562"/>
        <end position="615"/>
    </location>
</feature>
<sequence length="625" mass="69748">MMIQNHLLPSTPPLVVIASDLTRTFRRLRRNITIVRHVDGQSSYSSGSSGHRNYRRRQSGKTMNVNAAAFMASTSSTTSLSKSSSYARILHPHHDHDVRFRSTTTSTLMHYFSPRTSSITTTWNDENRDDGTYTRRRRSTSFRPYSSSFRRTTRLDLNRVLFDSSEVDRYDCELDRTTTSGDENDIDVDDVVGGRGGDDGGGGIIIPSRMLPSPPAGPSAIPPPPPPPPPPHPHSDHLATFTLSRDDYRTMHVAKVLGLKNGDVLRAGVVRRRHPTDDDDDDDDDDDVLDDDGLDDGDRVRRRSRSSSSRRYLRSLEGLLTDDAIVHWLPEGRVKKCEPTRNGDPPGSLRIIIPHPPLTSLWADRISRRGGRMGGEDDGDDEDVVGDVTCRINGDGCHDNDDDDDDDDPFGGVPRVSLLLALPRPLQLRRILPMASQLGIDRLILTNANKVPKDYFGSSVFRKPEIMRDLLVEGLSISGDVSLPDVMVTRRLRVFLDDELDDMFPPDEVARVIAHPRRRRADVSSGGRYSGNDDDDGDNDGGRGYDRETRRMADVVFPNEDGRRPRRMLIAVGPEGGWEEPHELEMFERRGFQKVHLGSRVLRSDVAVVSLLALANEACAAEAVR</sequence>